<reference evidence="3" key="1">
    <citation type="submission" date="2025-08" db="UniProtKB">
        <authorList>
            <consortium name="RefSeq"/>
        </authorList>
    </citation>
    <scope>IDENTIFICATION</scope>
    <source>
        <tissue evidence="3">Whole sample</tissue>
    </source>
</reference>
<sequence>MLSPAPSINPTHDLISSEKYLESLEKKLKKVKGKSNTEPTSKDIINSLKQCKEASMKRFLESDPSKDTDHCADYRGAVVNKAHQGQQQTVEEIVALVYQDQLASQSTEPAEQSSKQTTTDSDPSLHQR</sequence>
<accession>A0A8B8DW24</accession>
<dbReference type="Proteomes" id="UP000694844">
    <property type="component" value="Chromosome 4"/>
</dbReference>
<evidence type="ECO:0000313" key="3">
    <source>
        <dbReference type="RefSeq" id="XP_022332437.1"/>
    </source>
</evidence>
<protein>
    <submittedName>
        <fullName evidence="3">Uncharacterized protein LOC111130056</fullName>
    </submittedName>
</protein>
<organism evidence="2 3">
    <name type="scientific">Crassostrea virginica</name>
    <name type="common">Eastern oyster</name>
    <dbReference type="NCBI Taxonomy" id="6565"/>
    <lineage>
        <taxon>Eukaryota</taxon>
        <taxon>Metazoa</taxon>
        <taxon>Spiralia</taxon>
        <taxon>Lophotrochozoa</taxon>
        <taxon>Mollusca</taxon>
        <taxon>Bivalvia</taxon>
        <taxon>Autobranchia</taxon>
        <taxon>Pteriomorphia</taxon>
        <taxon>Ostreida</taxon>
        <taxon>Ostreoidea</taxon>
        <taxon>Ostreidae</taxon>
        <taxon>Crassostrea</taxon>
    </lineage>
</organism>
<dbReference type="RefSeq" id="XP_022332437.1">
    <property type="nucleotide sequence ID" value="XM_022476729.1"/>
</dbReference>
<feature type="compositionally biased region" description="Polar residues" evidence="1">
    <location>
        <begin position="102"/>
        <end position="122"/>
    </location>
</feature>
<feature type="region of interest" description="Disordered" evidence="1">
    <location>
        <begin position="102"/>
        <end position="128"/>
    </location>
</feature>
<gene>
    <name evidence="3" type="primary">LOC111130056</name>
</gene>
<evidence type="ECO:0000313" key="2">
    <source>
        <dbReference type="Proteomes" id="UP000694844"/>
    </source>
</evidence>
<dbReference type="KEGG" id="cvn:111130056"/>
<proteinExistence type="predicted"/>
<dbReference type="AlphaFoldDB" id="A0A8B8DW24"/>
<dbReference type="PANTHER" id="PTHR31800:SF1">
    <property type="entry name" value="COILED-COIL DOMAIN-CONTAINING PROTEIN 32"/>
    <property type="match status" value="1"/>
</dbReference>
<dbReference type="OrthoDB" id="5982503at2759"/>
<dbReference type="Pfam" id="PF14989">
    <property type="entry name" value="CCDC32"/>
    <property type="match status" value="1"/>
</dbReference>
<name>A0A8B8DW24_CRAVI</name>
<evidence type="ECO:0000256" key="1">
    <source>
        <dbReference type="SAM" id="MobiDB-lite"/>
    </source>
</evidence>
<keyword evidence="2" id="KW-1185">Reference proteome</keyword>
<dbReference type="InterPro" id="IPR028039">
    <property type="entry name" value="CCDC32"/>
</dbReference>
<dbReference type="PANTHER" id="PTHR31800">
    <property type="entry name" value="COILED-COIL DOMAIN-CONTAINING PROTEIN 32"/>
    <property type="match status" value="1"/>
</dbReference>
<dbReference type="GO" id="GO:0044782">
    <property type="term" value="P:cilium organization"/>
    <property type="evidence" value="ECO:0007669"/>
    <property type="project" value="TreeGrafter"/>
</dbReference>
<dbReference type="GeneID" id="111130056"/>